<proteinExistence type="predicted"/>
<sequence>MQEFIANGRVANIPEDAVGKTANGNVSFKFDFVCDSSLLDEQQKPLSTFFPVQVYGKQAEIMVQSLSKGSPILIKGEIIQRVYTNKNGQRRTYQYIAPAQIGGITFLENKTAAAKRRQSQQNIFAQPEQQQAQPFQATPVDADEPF</sequence>
<evidence type="ECO:0000313" key="5">
    <source>
        <dbReference type="EMBL" id="KXT63011.1"/>
    </source>
</evidence>
<evidence type="ECO:0000313" key="6">
    <source>
        <dbReference type="Proteomes" id="UP000070198"/>
    </source>
</evidence>
<keyword evidence="1 2" id="KW-0238">DNA-binding</keyword>
<gene>
    <name evidence="5" type="ORF">SGADD02_02238</name>
</gene>
<dbReference type="GO" id="GO:0006260">
    <property type="term" value="P:DNA replication"/>
    <property type="evidence" value="ECO:0007669"/>
    <property type="project" value="InterPro"/>
</dbReference>
<dbReference type="Gene3D" id="2.40.50.140">
    <property type="entry name" value="Nucleic acid-binding proteins"/>
    <property type="match status" value="1"/>
</dbReference>
<reference evidence="5 6" key="1">
    <citation type="submission" date="2016-01" db="EMBL/GenBank/DDBJ databases">
        <title>Highly variable Streptococcus oralis are common among viridans streptococci isolated from primates.</title>
        <authorList>
            <person name="Denapaite D."/>
            <person name="Rieger M."/>
            <person name="Koendgen S."/>
            <person name="Brueckner R."/>
            <person name="Ochigava I."/>
            <person name="Kappeler P."/>
            <person name="Maetz-Rensing K."/>
            <person name="Leendertz F."/>
            <person name="Hakenbeck R."/>
        </authorList>
    </citation>
    <scope>NUCLEOTIDE SEQUENCE [LARGE SCALE GENOMIC DNA]</scope>
    <source>
        <strain evidence="5 6">DD02</strain>
    </source>
</reference>
<protein>
    <recommendedName>
        <fullName evidence="2 3">Single-stranded DNA-binding protein</fullName>
    </recommendedName>
</protein>
<dbReference type="Pfam" id="PF00436">
    <property type="entry name" value="SSB"/>
    <property type="match status" value="1"/>
</dbReference>
<feature type="region of interest" description="Disordered" evidence="4">
    <location>
        <begin position="117"/>
        <end position="146"/>
    </location>
</feature>
<accession>A0A139MHG6</accession>
<evidence type="ECO:0000256" key="3">
    <source>
        <dbReference type="RuleBase" id="RU000524"/>
    </source>
</evidence>
<name>A0A139MHG6_9STRE</name>
<dbReference type="AlphaFoldDB" id="A0A139MHG6"/>
<dbReference type="InterPro" id="IPR012340">
    <property type="entry name" value="NA-bd_OB-fold"/>
</dbReference>
<evidence type="ECO:0000256" key="1">
    <source>
        <dbReference type="ARBA" id="ARBA00023125"/>
    </source>
</evidence>
<evidence type="ECO:0000256" key="2">
    <source>
        <dbReference type="PIRNR" id="PIRNR002070"/>
    </source>
</evidence>
<dbReference type="Proteomes" id="UP000070198">
    <property type="component" value="Unassembled WGS sequence"/>
</dbReference>
<evidence type="ECO:0000256" key="4">
    <source>
        <dbReference type="SAM" id="MobiDB-lite"/>
    </source>
</evidence>
<organism evidence="5 6">
    <name type="scientific">Streptococcus gallolyticus</name>
    <dbReference type="NCBI Taxonomy" id="315405"/>
    <lineage>
        <taxon>Bacteria</taxon>
        <taxon>Bacillati</taxon>
        <taxon>Bacillota</taxon>
        <taxon>Bacilli</taxon>
        <taxon>Lactobacillales</taxon>
        <taxon>Streptococcaceae</taxon>
        <taxon>Streptococcus</taxon>
    </lineage>
</organism>
<dbReference type="PIRSF" id="PIRSF002070">
    <property type="entry name" value="SSB"/>
    <property type="match status" value="1"/>
</dbReference>
<dbReference type="RefSeq" id="WP_061459312.1">
    <property type="nucleotide sequence ID" value="NZ_KQ968781.1"/>
</dbReference>
<feature type="compositionally biased region" description="Low complexity" evidence="4">
    <location>
        <begin position="120"/>
        <end position="137"/>
    </location>
</feature>
<comment type="caution">
    <text evidence="5">The sequence shown here is derived from an EMBL/GenBank/DDBJ whole genome shotgun (WGS) entry which is preliminary data.</text>
</comment>
<dbReference type="EMBL" id="LQOF01000479">
    <property type="protein sequence ID" value="KXT63011.1"/>
    <property type="molecule type" value="Genomic_DNA"/>
</dbReference>
<dbReference type="GO" id="GO:0003697">
    <property type="term" value="F:single-stranded DNA binding"/>
    <property type="evidence" value="ECO:0007669"/>
    <property type="project" value="InterPro"/>
</dbReference>
<dbReference type="CDD" id="cd04496">
    <property type="entry name" value="SSB_OBF"/>
    <property type="match status" value="1"/>
</dbReference>
<dbReference type="PATRIC" id="fig|315405.11.peg.2625"/>
<dbReference type="NCBIfam" id="TIGR00621">
    <property type="entry name" value="ssb"/>
    <property type="match status" value="1"/>
</dbReference>
<dbReference type="InterPro" id="IPR011344">
    <property type="entry name" value="ssDNA-bd"/>
</dbReference>
<dbReference type="SUPFAM" id="SSF50249">
    <property type="entry name" value="Nucleic acid-binding proteins"/>
    <property type="match status" value="1"/>
</dbReference>
<dbReference type="PROSITE" id="PS50935">
    <property type="entry name" value="SSB"/>
    <property type="match status" value="1"/>
</dbReference>
<dbReference type="InterPro" id="IPR000424">
    <property type="entry name" value="Primosome_PriB/ssb"/>
</dbReference>